<dbReference type="SUPFAM" id="SSF55031">
    <property type="entry name" value="Bacterial exopeptidase dimerisation domain"/>
    <property type="match status" value="1"/>
</dbReference>
<dbReference type="InterPro" id="IPR002933">
    <property type="entry name" value="Peptidase_M20"/>
</dbReference>
<evidence type="ECO:0000259" key="3">
    <source>
        <dbReference type="Pfam" id="PF07687"/>
    </source>
</evidence>
<accession>A0A839R0H2</accession>
<feature type="binding site" evidence="2">
    <location>
        <position position="103"/>
    </location>
    <ligand>
        <name>Mn(2+)</name>
        <dbReference type="ChEBI" id="CHEBI:29035"/>
        <label>2</label>
    </ligand>
</feature>
<dbReference type="Pfam" id="PF01546">
    <property type="entry name" value="Peptidase_M20"/>
    <property type="match status" value="1"/>
</dbReference>
<evidence type="ECO:0000313" key="5">
    <source>
        <dbReference type="Proteomes" id="UP000568050"/>
    </source>
</evidence>
<dbReference type="GO" id="GO:0050118">
    <property type="term" value="F:N-acetyldiaminopimelate deacetylase activity"/>
    <property type="evidence" value="ECO:0007669"/>
    <property type="project" value="UniProtKB-ARBA"/>
</dbReference>
<dbReference type="NCBIfam" id="TIGR01891">
    <property type="entry name" value="amidohydrolases"/>
    <property type="match status" value="1"/>
</dbReference>
<dbReference type="InterPro" id="IPR036264">
    <property type="entry name" value="Bact_exopeptidase_dim_dom"/>
</dbReference>
<reference evidence="4 5" key="1">
    <citation type="submission" date="2020-08" db="EMBL/GenBank/DDBJ databases">
        <title>Sequencing the genomes of 1000 actinobacteria strains.</title>
        <authorList>
            <person name="Klenk H.-P."/>
        </authorList>
    </citation>
    <scope>NUCLEOTIDE SEQUENCE [LARGE SCALE GENOMIC DNA]</scope>
    <source>
        <strain evidence="4 5">DSM 23040</strain>
    </source>
</reference>
<dbReference type="GO" id="GO:0019877">
    <property type="term" value="P:diaminopimelate biosynthetic process"/>
    <property type="evidence" value="ECO:0007669"/>
    <property type="project" value="UniProtKB-ARBA"/>
</dbReference>
<dbReference type="SUPFAM" id="SSF53187">
    <property type="entry name" value="Zn-dependent exopeptidases"/>
    <property type="match status" value="1"/>
</dbReference>
<dbReference type="EC" id="3.5.1.32" evidence="4"/>
<dbReference type="AlphaFoldDB" id="A0A839R0H2"/>
<dbReference type="Pfam" id="PF07687">
    <property type="entry name" value="M20_dimer"/>
    <property type="match status" value="1"/>
</dbReference>
<evidence type="ECO:0000256" key="2">
    <source>
        <dbReference type="PIRSR" id="PIRSR005962-1"/>
    </source>
</evidence>
<dbReference type="GO" id="GO:0047980">
    <property type="term" value="F:hippurate hydrolase activity"/>
    <property type="evidence" value="ECO:0007669"/>
    <property type="project" value="UniProtKB-EC"/>
</dbReference>
<feature type="binding site" evidence="2">
    <location>
        <position position="164"/>
    </location>
    <ligand>
        <name>Mn(2+)</name>
        <dbReference type="ChEBI" id="CHEBI:29035"/>
        <label>2</label>
    </ligand>
</feature>
<gene>
    <name evidence="4" type="ORF">FHX50_001532</name>
</gene>
<dbReference type="FunFam" id="3.30.70.360:FF:000001">
    <property type="entry name" value="N-acetyldiaminopimelate deacetylase"/>
    <property type="match status" value="1"/>
</dbReference>
<dbReference type="PANTHER" id="PTHR11014">
    <property type="entry name" value="PEPTIDASE M20 FAMILY MEMBER"/>
    <property type="match status" value="1"/>
</dbReference>
<keyword evidence="2" id="KW-0479">Metal-binding</keyword>
<protein>
    <submittedName>
        <fullName evidence="4">Hippurate hydrolase</fullName>
        <ecNumber evidence="4">3.5.1.32</ecNumber>
    </submittedName>
</protein>
<dbReference type="GO" id="GO:0046872">
    <property type="term" value="F:metal ion binding"/>
    <property type="evidence" value="ECO:0007669"/>
    <property type="project" value="UniProtKB-KW"/>
</dbReference>
<dbReference type="PANTHER" id="PTHR11014:SF63">
    <property type="entry name" value="METALLOPEPTIDASE, PUTATIVE (AFU_ORTHOLOGUE AFUA_6G09600)-RELATED"/>
    <property type="match status" value="1"/>
</dbReference>
<feature type="domain" description="Peptidase M20 dimerisation" evidence="3">
    <location>
        <begin position="186"/>
        <end position="282"/>
    </location>
</feature>
<dbReference type="EMBL" id="JACHWP010000003">
    <property type="protein sequence ID" value="MBB3023247.1"/>
    <property type="molecule type" value="Genomic_DNA"/>
</dbReference>
<dbReference type="RefSeq" id="WP_183376246.1">
    <property type="nucleotide sequence ID" value="NZ_CBCSFZ010000023.1"/>
</dbReference>
<dbReference type="Proteomes" id="UP000568050">
    <property type="component" value="Unassembled WGS sequence"/>
</dbReference>
<name>A0A839R0H2_9MICO</name>
<dbReference type="PIRSF" id="PIRSF005962">
    <property type="entry name" value="Pept_M20D_amidohydro"/>
    <property type="match status" value="1"/>
</dbReference>
<comment type="caution">
    <text evidence="4">The sequence shown here is derived from an EMBL/GenBank/DDBJ whole genome shotgun (WGS) entry which is preliminary data.</text>
</comment>
<feature type="binding site" evidence="2">
    <location>
        <position position="137"/>
    </location>
    <ligand>
        <name>Mn(2+)</name>
        <dbReference type="ChEBI" id="CHEBI:29035"/>
        <label>2</label>
    </ligand>
</feature>
<feature type="binding site" evidence="2">
    <location>
        <position position="365"/>
    </location>
    <ligand>
        <name>Mn(2+)</name>
        <dbReference type="ChEBI" id="CHEBI:29035"/>
        <label>2</label>
    </ligand>
</feature>
<evidence type="ECO:0000256" key="1">
    <source>
        <dbReference type="ARBA" id="ARBA00022801"/>
    </source>
</evidence>
<keyword evidence="2" id="KW-0464">Manganese</keyword>
<comment type="cofactor">
    <cofactor evidence="2">
        <name>Mn(2+)</name>
        <dbReference type="ChEBI" id="CHEBI:29035"/>
    </cofactor>
    <text evidence="2">The Mn(2+) ion enhances activity.</text>
</comment>
<dbReference type="Gene3D" id="3.30.70.360">
    <property type="match status" value="1"/>
</dbReference>
<keyword evidence="1 4" id="KW-0378">Hydrolase</keyword>
<proteinExistence type="predicted"/>
<evidence type="ECO:0000313" key="4">
    <source>
        <dbReference type="EMBL" id="MBB3023247.1"/>
    </source>
</evidence>
<dbReference type="Gene3D" id="3.40.630.10">
    <property type="entry name" value="Zn peptidases"/>
    <property type="match status" value="1"/>
</dbReference>
<dbReference type="InterPro" id="IPR017439">
    <property type="entry name" value="Amidohydrolase"/>
</dbReference>
<organism evidence="4 5">
    <name type="scientific">Helcobacillus massiliensis</name>
    <dbReference type="NCBI Taxonomy" id="521392"/>
    <lineage>
        <taxon>Bacteria</taxon>
        <taxon>Bacillati</taxon>
        <taxon>Actinomycetota</taxon>
        <taxon>Actinomycetes</taxon>
        <taxon>Micrococcales</taxon>
        <taxon>Dermabacteraceae</taxon>
        <taxon>Helcobacillus</taxon>
    </lineage>
</organism>
<sequence>MSLITPFESALTERTDLEELYKHFHRHPELSMQEERTAKRIEQELRALGLQPQRIGGGVVAVIENGDGPVVLTRADFDALPVTEDTGLEYSSEADGVMHACGHDFHTTALIGAARDLVDDRDSWSGTVIALFQPGEETAEGAAAMVADGLADAVPAPDVALAQHVMPAKAGHIGTAVGPILSQGDSVRVTIHGKGSHGSMPHLAIDPVVIASSIVVRLQSIVGREVPPNEFSVVTVGAINSGTKSNIIPDSAQLLLNLRHYEPAVRDRVVASLERIVRAECAAGGCEKDPEIEFYDQFPLTTNDEDPTRVVTDAFIAEFGEEKVGTQVPVTASEDFSRIPDALGAPYTYWTVGGFEEPDGAPANHSPFFAPVLQPTLDVMVQAQITAVRAFVGK</sequence>
<feature type="binding site" evidence="2">
    <location>
        <position position="101"/>
    </location>
    <ligand>
        <name>Mn(2+)</name>
        <dbReference type="ChEBI" id="CHEBI:29035"/>
        <label>2</label>
    </ligand>
</feature>
<keyword evidence="5" id="KW-1185">Reference proteome</keyword>
<dbReference type="InterPro" id="IPR011650">
    <property type="entry name" value="Peptidase_M20_dimer"/>
</dbReference>